<dbReference type="Pfam" id="PF12796">
    <property type="entry name" value="Ank_2"/>
    <property type="match status" value="1"/>
</dbReference>
<organism evidence="4">
    <name type="scientific">Octactis speculum</name>
    <dbReference type="NCBI Taxonomy" id="3111310"/>
    <lineage>
        <taxon>Eukaryota</taxon>
        <taxon>Sar</taxon>
        <taxon>Stramenopiles</taxon>
        <taxon>Ochrophyta</taxon>
        <taxon>Dictyochophyceae</taxon>
        <taxon>Dictyochales</taxon>
        <taxon>Dictyochaceae</taxon>
        <taxon>Octactis</taxon>
    </lineage>
</organism>
<keyword evidence="2 3" id="KW-0040">ANK repeat</keyword>
<dbReference type="GO" id="GO:0085020">
    <property type="term" value="P:protein K6-linked ubiquitination"/>
    <property type="evidence" value="ECO:0007669"/>
    <property type="project" value="TreeGrafter"/>
</dbReference>
<evidence type="ECO:0000256" key="1">
    <source>
        <dbReference type="ARBA" id="ARBA00022737"/>
    </source>
</evidence>
<reference evidence="4" key="1">
    <citation type="submission" date="2021-01" db="EMBL/GenBank/DDBJ databases">
        <authorList>
            <person name="Corre E."/>
            <person name="Pelletier E."/>
            <person name="Niang G."/>
            <person name="Scheremetjew M."/>
            <person name="Finn R."/>
            <person name="Kale V."/>
            <person name="Holt S."/>
            <person name="Cochrane G."/>
            <person name="Meng A."/>
            <person name="Brown T."/>
            <person name="Cohen L."/>
        </authorList>
    </citation>
    <scope>NUCLEOTIDE SEQUENCE</scope>
    <source>
        <strain evidence="4">CCMP1381</strain>
    </source>
</reference>
<gene>
    <name evidence="4" type="ORF">DSPE1174_LOCUS3177</name>
    <name evidence="5" type="ORF">DSPE1174_LOCUS3178</name>
</gene>
<evidence type="ECO:0000256" key="3">
    <source>
        <dbReference type="PROSITE-ProRule" id="PRU00023"/>
    </source>
</evidence>
<keyword evidence="1" id="KW-0677">Repeat</keyword>
<dbReference type="Gene3D" id="1.25.40.20">
    <property type="entry name" value="Ankyrin repeat-containing domain"/>
    <property type="match status" value="1"/>
</dbReference>
<protein>
    <submittedName>
        <fullName evidence="4">Uncharacterized protein</fullName>
    </submittedName>
</protein>
<dbReference type="PANTHER" id="PTHR24171">
    <property type="entry name" value="ANKYRIN REPEAT DOMAIN-CONTAINING PROTEIN 39-RELATED"/>
    <property type="match status" value="1"/>
</dbReference>
<evidence type="ECO:0000313" key="4">
    <source>
        <dbReference type="EMBL" id="CAD9377315.1"/>
    </source>
</evidence>
<dbReference type="EMBL" id="HBGS01006046">
    <property type="protein sequence ID" value="CAD9377318.1"/>
    <property type="molecule type" value="Transcribed_RNA"/>
</dbReference>
<dbReference type="AlphaFoldDB" id="A0A6U3QSP3"/>
<dbReference type="PROSITE" id="PS50297">
    <property type="entry name" value="ANK_REP_REGION"/>
    <property type="match status" value="1"/>
</dbReference>
<dbReference type="SUPFAM" id="SSF48403">
    <property type="entry name" value="Ankyrin repeat"/>
    <property type="match status" value="1"/>
</dbReference>
<dbReference type="PROSITE" id="PS50088">
    <property type="entry name" value="ANK_REPEAT"/>
    <property type="match status" value="1"/>
</dbReference>
<dbReference type="EMBL" id="HBGS01006045">
    <property type="protein sequence ID" value="CAD9377315.1"/>
    <property type="molecule type" value="Transcribed_RNA"/>
</dbReference>
<dbReference type="SMART" id="SM00248">
    <property type="entry name" value="ANK"/>
    <property type="match status" value="3"/>
</dbReference>
<evidence type="ECO:0000256" key="2">
    <source>
        <dbReference type="ARBA" id="ARBA00023043"/>
    </source>
</evidence>
<dbReference type="GO" id="GO:0004842">
    <property type="term" value="F:ubiquitin-protein transferase activity"/>
    <property type="evidence" value="ECO:0007669"/>
    <property type="project" value="TreeGrafter"/>
</dbReference>
<feature type="repeat" description="ANK" evidence="3">
    <location>
        <begin position="91"/>
        <end position="123"/>
    </location>
</feature>
<accession>A0A6U3QSP3</accession>
<sequence length="211" mass="23993">MTQPWGENLALKLVPKEDENSETREKVFNAHKIAKKIGYKKAIDKSRWTGSTTDGEIGTGDIWQAARNGDLNRLRFLIDEKKLVVDLSRWSGVTALHRAAEHGHVEVIEYLVGAGAATSARTTWGWHTPLHLACGRGQYEAAEALLVIDRAQWRVADKSKRLPFDWAKGEGHGLMAMRLLQTYERLEQEWRQGYATRKLEAMNRTKKKTVE</sequence>
<evidence type="ECO:0000313" key="5">
    <source>
        <dbReference type="EMBL" id="CAD9377318.1"/>
    </source>
</evidence>
<name>A0A6U3QSP3_9STRA</name>
<proteinExistence type="predicted"/>
<dbReference type="InterPro" id="IPR036770">
    <property type="entry name" value="Ankyrin_rpt-contain_sf"/>
</dbReference>
<dbReference type="PANTHER" id="PTHR24171:SF8">
    <property type="entry name" value="BRCA1-ASSOCIATED RING DOMAIN PROTEIN 1"/>
    <property type="match status" value="1"/>
</dbReference>
<dbReference type="InterPro" id="IPR002110">
    <property type="entry name" value="Ankyrin_rpt"/>
</dbReference>